<evidence type="ECO:0000313" key="3">
    <source>
        <dbReference type="Proteomes" id="UP000267448"/>
    </source>
</evidence>
<reference evidence="2 3" key="1">
    <citation type="submission" date="2018-12" db="EMBL/GenBank/DDBJ databases">
        <authorList>
            <person name="Yu L."/>
        </authorList>
    </citation>
    <scope>NUCLEOTIDE SEQUENCE [LARGE SCALE GENOMIC DNA]</scope>
    <source>
        <strain evidence="2 3">HAW-EB2</strain>
    </source>
</reference>
<feature type="signal peptide" evidence="1">
    <location>
        <begin position="1"/>
        <end position="26"/>
    </location>
</feature>
<protein>
    <submittedName>
        <fullName evidence="2">Uncharacterized protein</fullName>
    </submittedName>
</protein>
<keyword evidence="3" id="KW-1185">Reference proteome</keyword>
<evidence type="ECO:0000256" key="1">
    <source>
        <dbReference type="SAM" id="SignalP"/>
    </source>
</evidence>
<keyword evidence="1" id="KW-0732">Signal</keyword>
<organism evidence="2 3">
    <name type="scientific">Shewanella canadensis</name>
    <dbReference type="NCBI Taxonomy" id="271096"/>
    <lineage>
        <taxon>Bacteria</taxon>
        <taxon>Pseudomonadati</taxon>
        <taxon>Pseudomonadota</taxon>
        <taxon>Gammaproteobacteria</taxon>
        <taxon>Alteromonadales</taxon>
        <taxon>Shewanellaceae</taxon>
        <taxon>Shewanella</taxon>
    </lineage>
</organism>
<proteinExistence type="predicted"/>
<evidence type="ECO:0000313" key="2">
    <source>
        <dbReference type="EMBL" id="RTR36461.1"/>
    </source>
</evidence>
<gene>
    <name evidence="2" type="ORF">EKG38_23985</name>
</gene>
<feature type="chain" id="PRO_5018581440" evidence="1">
    <location>
        <begin position="27"/>
        <end position="119"/>
    </location>
</feature>
<dbReference type="Proteomes" id="UP000267448">
    <property type="component" value="Unassembled WGS sequence"/>
</dbReference>
<comment type="caution">
    <text evidence="2">The sequence shown here is derived from an EMBL/GenBank/DDBJ whole genome shotgun (WGS) entry which is preliminary data.</text>
</comment>
<dbReference type="EMBL" id="RXNU01000025">
    <property type="protein sequence ID" value="RTR36461.1"/>
    <property type="molecule type" value="Genomic_DNA"/>
</dbReference>
<name>A0A3S0KXC3_9GAMM</name>
<sequence length="119" mass="12777">MMNKRIKLTASMKSAAFIATSATVVAVTALSFQSITSADALSACACSTTSESSYNSALPASHPGNRCARQSEDLNWTNWFAGKSRSNQLHFVDLLELLHGHSDGPLDDVTPANSQQNRF</sequence>
<dbReference type="RefSeq" id="WP_126523410.1">
    <property type="nucleotide sequence ID" value="NZ_RXNU01000025.1"/>
</dbReference>
<accession>A0A3S0KXC3</accession>
<dbReference type="OrthoDB" id="5772064at2"/>
<dbReference type="AlphaFoldDB" id="A0A3S0KXC3"/>